<dbReference type="Gene3D" id="3.40.50.1580">
    <property type="entry name" value="Nucleoside phosphorylase domain"/>
    <property type="match status" value="1"/>
</dbReference>
<proteinExistence type="inferred from homology"/>
<feature type="non-terminal residue" evidence="8">
    <location>
        <position position="1"/>
    </location>
</feature>
<organism evidence="8">
    <name type="scientific">marine metagenome</name>
    <dbReference type="NCBI Taxonomy" id="408172"/>
    <lineage>
        <taxon>unclassified sequences</taxon>
        <taxon>metagenomes</taxon>
        <taxon>ecological metagenomes</taxon>
    </lineage>
</organism>
<dbReference type="AlphaFoldDB" id="A0A382EV56"/>
<reference evidence="8" key="1">
    <citation type="submission" date="2018-05" db="EMBL/GenBank/DDBJ databases">
        <authorList>
            <person name="Lanie J.A."/>
            <person name="Ng W.-L."/>
            <person name="Kazmierczak K.M."/>
            <person name="Andrzejewski T.M."/>
            <person name="Davidsen T.M."/>
            <person name="Wayne K.J."/>
            <person name="Tettelin H."/>
            <person name="Glass J.I."/>
            <person name="Rusch D."/>
            <person name="Podicherti R."/>
            <person name="Tsui H.-C.T."/>
            <person name="Winkler M.E."/>
        </authorList>
    </citation>
    <scope>NUCLEOTIDE SEQUENCE</scope>
</reference>
<protein>
    <recommendedName>
        <fullName evidence="3">purine-nucleoside phosphorylase</fullName>
        <ecNumber evidence="3">2.4.2.1</ecNumber>
    </recommendedName>
    <alternativeName>
        <fullName evidence="6">Inosine-guanosine phosphorylase</fullName>
    </alternativeName>
</protein>
<name>A0A382EV56_9ZZZZ</name>
<evidence type="ECO:0000256" key="4">
    <source>
        <dbReference type="ARBA" id="ARBA00022676"/>
    </source>
</evidence>
<comment type="similarity">
    <text evidence="2">Belongs to the PNP/MTAP phosphorylase family.</text>
</comment>
<dbReference type="GO" id="GO:0009116">
    <property type="term" value="P:nucleoside metabolic process"/>
    <property type="evidence" value="ECO:0007669"/>
    <property type="project" value="InterPro"/>
</dbReference>
<dbReference type="UniPathway" id="UPA00606"/>
<dbReference type="EMBL" id="UINC01046173">
    <property type="protein sequence ID" value="SVB53841.1"/>
    <property type="molecule type" value="Genomic_DNA"/>
</dbReference>
<sequence>VILGSGLGGFVHSLDKTIFIPYSEIPDYPCSTVSGHEGEWVFGYIHNTPILCASGRFHFYEGFNLEEVTLPVSVIHSLGCQTVIITNAAGCLKQDWQIGNFMLISGYLDYSYLNGSDPSSVVLFEEEHINQNKKNIVAKLGISLRKGIYTGVLGPSFETSAEIQDIISLGGNAVGMSTLHEIMKANELGLKVVGISCLTNYGAGMEGSLLSHENVLETSSQMKGNFSRLFIEIV</sequence>
<dbReference type="InterPro" id="IPR011268">
    <property type="entry name" value="Purine_phosphorylase"/>
</dbReference>
<evidence type="ECO:0000256" key="3">
    <source>
        <dbReference type="ARBA" id="ARBA00011886"/>
    </source>
</evidence>
<dbReference type="SUPFAM" id="SSF53167">
    <property type="entry name" value="Purine and uridine phosphorylases"/>
    <property type="match status" value="1"/>
</dbReference>
<evidence type="ECO:0000256" key="2">
    <source>
        <dbReference type="ARBA" id="ARBA00006751"/>
    </source>
</evidence>
<dbReference type="InterPro" id="IPR000845">
    <property type="entry name" value="Nucleoside_phosphorylase_d"/>
</dbReference>
<keyword evidence="4" id="KW-0328">Glycosyltransferase</keyword>
<evidence type="ECO:0000256" key="6">
    <source>
        <dbReference type="ARBA" id="ARBA00031036"/>
    </source>
</evidence>
<dbReference type="NCBIfam" id="TIGR01697">
    <property type="entry name" value="PNPH-PUNA-XAPA"/>
    <property type="match status" value="1"/>
</dbReference>
<dbReference type="PANTHER" id="PTHR11904">
    <property type="entry name" value="METHYLTHIOADENOSINE/PURINE NUCLEOSIDE PHOSPHORYLASE"/>
    <property type="match status" value="1"/>
</dbReference>
<dbReference type="Pfam" id="PF01048">
    <property type="entry name" value="PNP_UDP_1"/>
    <property type="match status" value="1"/>
</dbReference>
<dbReference type="NCBIfam" id="NF006054">
    <property type="entry name" value="PRK08202.1"/>
    <property type="match status" value="1"/>
</dbReference>
<evidence type="ECO:0000259" key="7">
    <source>
        <dbReference type="Pfam" id="PF01048"/>
    </source>
</evidence>
<dbReference type="CDD" id="cd09009">
    <property type="entry name" value="PNP-EcPNPII_like"/>
    <property type="match status" value="1"/>
</dbReference>
<dbReference type="GO" id="GO:0005737">
    <property type="term" value="C:cytoplasm"/>
    <property type="evidence" value="ECO:0007669"/>
    <property type="project" value="TreeGrafter"/>
</dbReference>
<evidence type="ECO:0000256" key="5">
    <source>
        <dbReference type="ARBA" id="ARBA00022679"/>
    </source>
</evidence>
<dbReference type="GO" id="GO:0004731">
    <property type="term" value="F:purine-nucleoside phosphorylase activity"/>
    <property type="evidence" value="ECO:0007669"/>
    <property type="project" value="UniProtKB-EC"/>
</dbReference>
<dbReference type="PANTHER" id="PTHR11904:SF9">
    <property type="entry name" value="PURINE NUCLEOSIDE PHOSPHORYLASE-RELATED"/>
    <property type="match status" value="1"/>
</dbReference>
<dbReference type="InterPro" id="IPR035994">
    <property type="entry name" value="Nucleoside_phosphorylase_sf"/>
</dbReference>
<accession>A0A382EV56</accession>
<dbReference type="EC" id="2.4.2.1" evidence="3"/>
<comment type="pathway">
    <text evidence="1">Purine metabolism; purine nucleoside salvage.</text>
</comment>
<evidence type="ECO:0000256" key="1">
    <source>
        <dbReference type="ARBA" id="ARBA00005058"/>
    </source>
</evidence>
<keyword evidence="5" id="KW-0808">Transferase</keyword>
<feature type="domain" description="Nucleoside phosphorylase" evidence="7">
    <location>
        <begin position="13"/>
        <end position="233"/>
    </location>
</feature>
<evidence type="ECO:0000313" key="8">
    <source>
        <dbReference type="EMBL" id="SVB53841.1"/>
    </source>
</evidence>
<gene>
    <name evidence="8" type="ORF">METZ01_LOCUS206695</name>
</gene>
<dbReference type="PIRSF" id="PIRSF000477">
    <property type="entry name" value="PurNPase"/>
    <property type="match status" value="1"/>
</dbReference>